<sequence length="320" mass="36294">MYNFFSFHDGQPPFQSSESEHIDPVMLTEKQHLRSHHESSQRFISTSKLLFCRASQPIFHLDANVYSKILEEGLRRGPPDAPIAQRTSLGWILSGPVAADDEQPTSQVSSFQCTSDFELSTLMQKFWIQEDTVQMAPSLSPDEIQCDNHFIATHIHASDGRFIVQLPLRTLPATFGDSKDIALRMLLHDWPLQQILWRESSHDKIRSFVLCTVTYGLACAPYLALRCLHQLADENSRTHPRAANIIRRQSYVDDILAGADSIEDAQESIRQIQHVLRAGGFPLRKWMANCPAVLAQIPEQDREEATLSLDDRTFRTLGIS</sequence>
<dbReference type="OrthoDB" id="7553704at2759"/>
<reference evidence="1" key="2">
    <citation type="submission" date="2018-07" db="EMBL/GenBank/DDBJ databases">
        <authorList>
            <person name="Mckenzie S.K."/>
            <person name="Kronauer D.J.C."/>
        </authorList>
    </citation>
    <scope>NUCLEOTIDE SEQUENCE</scope>
    <source>
        <strain evidence="1">Clonal line C1</strain>
    </source>
</reference>
<name>A0A3L8DGU2_OOCBI</name>
<dbReference type="PANTHER" id="PTHR47331">
    <property type="entry name" value="PHD-TYPE DOMAIN-CONTAINING PROTEIN"/>
    <property type="match status" value="1"/>
</dbReference>
<dbReference type="InterPro" id="IPR043502">
    <property type="entry name" value="DNA/RNA_pol_sf"/>
</dbReference>
<evidence type="ECO:0008006" key="2">
    <source>
        <dbReference type="Google" id="ProtNLM"/>
    </source>
</evidence>
<accession>A0A3L8DGU2</accession>
<dbReference type="PANTHER" id="PTHR47331:SF1">
    <property type="entry name" value="GAG-LIKE PROTEIN"/>
    <property type="match status" value="1"/>
</dbReference>
<dbReference type="GO" id="GO:0071897">
    <property type="term" value="P:DNA biosynthetic process"/>
    <property type="evidence" value="ECO:0007669"/>
    <property type="project" value="UniProtKB-ARBA"/>
</dbReference>
<dbReference type="Proteomes" id="UP000279307">
    <property type="component" value="Chromosome 8"/>
</dbReference>
<proteinExistence type="predicted"/>
<gene>
    <name evidence="1" type="ORF">DMN91_008224</name>
</gene>
<dbReference type="SUPFAM" id="SSF56672">
    <property type="entry name" value="DNA/RNA polymerases"/>
    <property type="match status" value="1"/>
</dbReference>
<evidence type="ECO:0000313" key="1">
    <source>
        <dbReference type="EMBL" id="RLU19667.1"/>
    </source>
</evidence>
<reference evidence="1" key="1">
    <citation type="journal article" date="2018" name="Genome Res.">
        <title>The genomic architecture and molecular evolution of ant odorant receptors.</title>
        <authorList>
            <person name="McKenzie S.K."/>
            <person name="Kronauer D.J.C."/>
        </authorList>
    </citation>
    <scope>NUCLEOTIDE SEQUENCE [LARGE SCALE GENOMIC DNA]</scope>
    <source>
        <strain evidence="1">Clonal line C1</strain>
    </source>
</reference>
<comment type="caution">
    <text evidence="1">The sequence shown here is derived from an EMBL/GenBank/DDBJ whole genome shotgun (WGS) entry which is preliminary data.</text>
</comment>
<dbReference type="EMBL" id="QOIP01000008">
    <property type="protein sequence ID" value="RLU19667.1"/>
    <property type="molecule type" value="Genomic_DNA"/>
</dbReference>
<dbReference type="Gene3D" id="3.30.70.270">
    <property type="match status" value="1"/>
</dbReference>
<dbReference type="InterPro" id="IPR043128">
    <property type="entry name" value="Rev_trsase/Diguanyl_cyclase"/>
</dbReference>
<protein>
    <recommendedName>
        <fullName evidence="2">Reverse transcriptase domain-containing protein</fullName>
    </recommendedName>
</protein>
<organism evidence="1">
    <name type="scientific">Ooceraea biroi</name>
    <name type="common">Clonal raider ant</name>
    <name type="synonym">Cerapachys biroi</name>
    <dbReference type="NCBI Taxonomy" id="2015173"/>
    <lineage>
        <taxon>Eukaryota</taxon>
        <taxon>Metazoa</taxon>
        <taxon>Ecdysozoa</taxon>
        <taxon>Arthropoda</taxon>
        <taxon>Hexapoda</taxon>
        <taxon>Insecta</taxon>
        <taxon>Pterygota</taxon>
        <taxon>Neoptera</taxon>
        <taxon>Endopterygota</taxon>
        <taxon>Hymenoptera</taxon>
        <taxon>Apocrita</taxon>
        <taxon>Aculeata</taxon>
        <taxon>Formicoidea</taxon>
        <taxon>Formicidae</taxon>
        <taxon>Dorylinae</taxon>
        <taxon>Ooceraea</taxon>
    </lineage>
</organism>
<dbReference type="AlphaFoldDB" id="A0A3L8DGU2"/>